<dbReference type="GO" id="GO:0005886">
    <property type="term" value="C:plasma membrane"/>
    <property type="evidence" value="ECO:0007669"/>
    <property type="project" value="UniProtKB-SubCell"/>
</dbReference>
<feature type="transmembrane region" description="Helical" evidence="15">
    <location>
        <begin position="210"/>
        <end position="228"/>
    </location>
</feature>
<dbReference type="InterPro" id="IPR027256">
    <property type="entry name" value="P-typ_ATPase_IB"/>
</dbReference>
<dbReference type="PROSITE" id="PS01229">
    <property type="entry name" value="COF_2"/>
    <property type="match status" value="1"/>
</dbReference>
<keyword evidence="6 15" id="KW-0812">Transmembrane</keyword>
<dbReference type="InterPro" id="IPR059000">
    <property type="entry name" value="ATPase_P-type_domA"/>
</dbReference>
<dbReference type="Gene3D" id="3.30.70.100">
    <property type="match status" value="1"/>
</dbReference>
<evidence type="ECO:0000256" key="2">
    <source>
        <dbReference type="ARBA" id="ARBA00006024"/>
    </source>
</evidence>
<keyword evidence="4 15" id="KW-1003">Cell membrane</keyword>
<dbReference type="NCBIfam" id="TIGR01525">
    <property type="entry name" value="ATPase-IB_hvy"/>
    <property type="match status" value="1"/>
</dbReference>
<dbReference type="PRINTS" id="PR00119">
    <property type="entry name" value="CATATPASE"/>
</dbReference>
<evidence type="ECO:0000256" key="4">
    <source>
        <dbReference type="ARBA" id="ARBA00022475"/>
    </source>
</evidence>
<evidence type="ECO:0000256" key="6">
    <source>
        <dbReference type="ARBA" id="ARBA00022692"/>
    </source>
</evidence>
<dbReference type="CDD" id="cd00371">
    <property type="entry name" value="HMA"/>
    <property type="match status" value="1"/>
</dbReference>
<evidence type="ECO:0000256" key="12">
    <source>
        <dbReference type="ARBA" id="ARBA00022989"/>
    </source>
</evidence>
<dbReference type="OrthoDB" id="9807843at2"/>
<feature type="transmembrane region" description="Helical" evidence="15">
    <location>
        <begin position="395"/>
        <end position="419"/>
    </location>
</feature>
<protein>
    <submittedName>
        <fullName evidence="17">Copper-translocating P-type ATPase, RdxI</fullName>
    </submittedName>
</protein>
<dbReference type="InterPro" id="IPR023299">
    <property type="entry name" value="ATPase_P-typ_cyto_dom_N"/>
</dbReference>
<dbReference type="GO" id="GO:0055070">
    <property type="term" value="P:copper ion homeostasis"/>
    <property type="evidence" value="ECO:0007669"/>
    <property type="project" value="TreeGrafter"/>
</dbReference>
<dbReference type="PANTHER" id="PTHR43520">
    <property type="entry name" value="ATP7, ISOFORM B"/>
    <property type="match status" value="1"/>
</dbReference>
<reference evidence="17 18" key="1">
    <citation type="journal article" date="2010" name="J. Bacteriol.">
        <title>Genome sequences of Pelagibaca bermudensis HTCC2601T and Maritimibacter alkaliphilus HTCC2654T, the type strains of two marine Roseobacter genera.</title>
        <authorList>
            <person name="Thrash J.C."/>
            <person name="Cho J.C."/>
            <person name="Ferriera S."/>
            <person name="Johnson J."/>
            <person name="Vergin K.L."/>
            <person name="Giovannoni S.J."/>
        </authorList>
    </citation>
    <scope>NUCLEOTIDE SEQUENCE [LARGE SCALE GENOMIC DNA]</scope>
    <source>
        <strain evidence="17 18">HTCC2654</strain>
    </source>
</reference>
<dbReference type="GO" id="GO:0043682">
    <property type="term" value="F:P-type divalent copper transporter activity"/>
    <property type="evidence" value="ECO:0007669"/>
    <property type="project" value="TreeGrafter"/>
</dbReference>
<proteinExistence type="inferred from homology"/>
<gene>
    <name evidence="17" type="ORF">RB2654_09994</name>
</gene>
<evidence type="ECO:0000256" key="7">
    <source>
        <dbReference type="ARBA" id="ARBA00022723"/>
    </source>
</evidence>
<feature type="domain" description="HMA" evidence="16">
    <location>
        <begin position="33"/>
        <end position="98"/>
    </location>
</feature>
<evidence type="ECO:0000259" key="16">
    <source>
        <dbReference type="PROSITE" id="PS50846"/>
    </source>
</evidence>
<dbReference type="PRINTS" id="PR00120">
    <property type="entry name" value="HATPASE"/>
</dbReference>
<keyword evidence="9 15" id="KW-0067">ATP-binding</keyword>
<keyword evidence="12 15" id="KW-1133">Transmembrane helix</keyword>
<dbReference type="NCBIfam" id="TIGR01512">
    <property type="entry name" value="ATPase-IB2_Cd"/>
    <property type="match status" value="1"/>
</dbReference>
<feature type="transmembrane region" description="Helical" evidence="15">
    <location>
        <begin position="685"/>
        <end position="702"/>
    </location>
</feature>
<comment type="similarity">
    <text evidence="2 15">Belongs to the cation transport ATPase (P-type) (TC 3.A.3) family. Type IB subfamily.</text>
</comment>
<dbReference type="Pfam" id="PF00403">
    <property type="entry name" value="HMA"/>
    <property type="match status" value="1"/>
</dbReference>
<dbReference type="InterPro" id="IPR036412">
    <property type="entry name" value="HAD-like_sf"/>
</dbReference>
<sequence length="732" mass="76081">MAAPVSACPACDAAALAESTAGRGYAGDGGEAKRIMLSLPQVYCAACIVGVEKGLTTQPGVRSARVNLTLKRATVEVDQDVEPEALADYLTGIGFEAYELDAGALMATETDKRSRELLMRLGVAFFGMMNVMLLSVAVWSGASDATRDLFHWVSAGIALPIVAFSAQPFFTSAWSALRVKRLNMDVPISLAILLAAGMSVYETMHSGEHAYFDAALSLTFFLLAGRYLDHRTRAVARSAAEELAALEVPRAHRIVEGGEEVVSVADLAIGDVVRVTPGNRVPVDGMVETGESEVDRSFLTGESLPIFAGPGDMLNAGEVNLTGPLTLRVAAAGKDTALHRMADLVAIAETARNKYTGLADKAAAIYAPVVHLLALGAFMAWLVITGGDVRLALNIAVAVLIITCPCALGLAVPAVTTAASGRLFKKGMLLKSATAMERLADVDHVVFDKTGTLTEGAPKLENLGDHAEADLVVALGLAQGSAHPLAQAIAFAARGEGLVPAALTDVREVPGHGIEALWNGQQVRLGRAEWVGAHVLGRTATYLKIGKRPAVAFTFTDALRDGAKEAVTAQKAAGCGVTLISGDAEEAVRDVAFRLGIDDFRAGMLPDGKVAEVEALAASGKRVLMVGDGLNDTAALAAAHVSISPASALEAARVVSDIVLLGKSLAPLGDALLTSRKATRRIKENFGIAATYNAIAIPVALLGFATPLAAALAMSASSIMVTLNALRLKVGK</sequence>
<dbReference type="Gene3D" id="3.40.50.1000">
    <property type="entry name" value="HAD superfamily/HAD-like"/>
    <property type="match status" value="1"/>
</dbReference>
<dbReference type="GO" id="GO:0005524">
    <property type="term" value="F:ATP binding"/>
    <property type="evidence" value="ECO:0007669"/>
    <property type="project" value="UniProtKB-UniRule"/>
</dbReference>
<comment type="subcellular location">
    <subcellularLocation>
        <location evidence="1">Cell membrane</location>
        <topology evidence="1">Multi-pass membrane protein</topology>
    </subcellularLocation>
</comment>
<dbReference type="InterPro" id="IPR017969">
    <property type="entry name" value="Heavy-metal-associated_CS"/>
</dbReference>
<dbReference type="SUPFAM" id="SSF56784">
    <property type="entry name" value="HAD-like"/>
    <property type="match status" value="1"/>
</dbReference>
<dbReference type="RefSeq" id="WP_008331114.1">
    <property type="nucleotide sequence ID" value="NZ_CH902578.1"/>
</dbReference>
<dbReference type="Gene3D" id="2.70.150.10">
    <property type="entry name" value="Calcium-transporting ATPase, cytoplasmic transduction domain A"/>
    <property type="match status" value="1"/>
</dbReference>
<dbReference type="Pfam" id="PF00122">
    <property type="entry name" value="E1-E2_ATPase"/>
    <property type="match status" value="1"/>
</dbReference>
<dbReference type="InterPro" id="IPR008250">
    <property type="entry name" value="ATPase_P-typ_transduc_dom_A_sf"/>
</dbReference>
<evidence type="ECO:0000256" key="9">
    <source>
        <dbReference type="ARBA" id="ARBA00022840"/>
    </source>
</evidence>
<dbReference type="InterPro" id="IPR023214">
    <property type="entry name" value="HAD_sf"/>
</dbReference>
<evidence type="ECO:0000256" key="10">
    <source>
        <dbReference type="ARBA" id="ARBA00022842"/>
    </source>
</evidence>
<evidence type="ECO:0000313" key="18">
    <source>
        <dbReference type="Proteomes" id="UP000002931"/>
    </source>
</evidence>
<dbReference type="NCBIfam" id="TIGR01511">
    <property type="entry name" value="ATPase-IB1_Cu"/>
    <property type="match status" value="1"/>
</dbReference>
<dbReference type="PROSITE" id="PS00154">
    <property type="entry name" value="ATPASE_E1_E2"/>
    <property type="match status" value="1"/>
</dbReference>
<dbReference type="Proteomes" id="UP000002931">
    <property type="component" value="Unassembled WGS sequence"/>
</dbReference>
<evidence type="ECO:0000256" key="11">
    <source>
        <dbReference type="ARBA" id="ARBA00022967"/>
    </source>
</evidence>
<keyword evidence="5" id="KW-0597">Phosphoprotein</keyword>
<dbReference type="InterPro" id="IPR018303">
    <property type="entry name" value="ATPase_P-typ_P_site"/>
</dbReference>
<dbReference type="GO" id="GO:0005507">
    <property type="term" value="F:copper ion binding"/>
    <property type="evidence" value="ECO:0007669"/>
    <property type="project" value="TreeGrafter"/>
</dbReference>
<evidence type="ECO:0000256" key="15">
    <source>
        <dbReference type="RuleBase" id="RU362081"/>
    </source>
</evidence>
<evidence type="ECO:0000256" key="3">
    <source>
        <dbReference type="ARBA" id="ARBA00022448"/>
    </source>
</evidence>
<dbReference type="SUPFAM" id="SSF55008">
    <property type="entry name" value="HMA, heavy metal-associated domain"/>
    <property type="match status" value="1"/>
</dbReference>
<evidence type="ECO:0000256" key="13">
    <source>
        <dbReference type="ARBA" id="ARBA00023065"/>
    </source>
</evidence>
<dbReference type="NCBIfam" id="TIGR01494">
    <property type="entry name" value="ATPase_P-type"/>
    <property type="match status" value="2"/>
</dbReference>
<feature type="transmembrane region" description="Helical" evidence="15">
    <location>
        <begin position="149"/>
        <end position="170"/>
    </location>
</feature>
<keyword evidence="13" id="KW-0406">Ion transport</keyword>
<keyword evidence="3" id="KW-0813">Transport</keyword>
<dbReference type="SUPFAM" id="SSF81665">
    <property type="entry name" value="Calcium ATPase, transmembrane domain M"/>
    <property type="match status" value="1"/>
</dbReference>
<organism evidence="17 18">
    <name type="scientific">Maritimibacter alkaliphilus HTCC2654</name>
    <dbReference type="NCBI Taxonomy" id="314271"/>
    <lineage>
        <taxon>Bacteria</taxon>
        <taxon>Pseudomonadati</taxon>
        <taxon>Pseudomonadota</taxon>
        <taxon>Alphaproteobacteria</taxon>
        <taxon>Rhodobacterales</taxon>
        <taxon>Roseobacteraceae</taxon>
        <taxon>Maritimibacter</taxon>
    </lineage>
</organism>
<keyword evidence="10" id="KW-0460">Magnesium</keyword>
<dbReference type="STRING" id="314271.RB2654_09994"/>
<evidence type="ECO:0000256" key="1">
    <source>
        <dbReference type="ARBA" id="ARBA00004651"/>
    </source>
</evidence>
<feature type="transmembrane region" description="Helical" evidence="15">
    <location>
        <begin position="362"/>
        <end position="383"/>
    </location>
</feature>
<dbReference type="GO" id="GO:0016887">
    <property type="term" value="F:ATP hydrolysis activity"/>
    <property type="evidence" value="ECO:0007669"/>
    <property type="project" value="InterPro"/>
</dbReference>
<keyword evidence="18" id="KW-1185">Reference proteome</keyword>
<keyword evidence="7 15" id="KW-0479">Metal-binding</keyword>
<keyword evidence="11" id="KW-1278">Translocase</keyword>
<dbReference type="eggNOG" id="COG2217">
    <property type="taxonomic scope" value="Bacteria"/>
</dbReference>
<dbReference type="PANTHER" id="PTHR43520:SF5">
    <property type="entry name" value="CATION-TRANSPORTING P-TYPE ATPASE-RELATED"/>
    <property type="match status" value="1"/>
</dbReference>
<dbReference type="Pfam" id="PF00702">
    <property type="entry name" value="Hydrolase"/>
    <property type="match status" value="1"/>
</dbReference>
<keyword evidence="14 15" id="KW-0472">Membrane</keyword>
<evidence type="ECO:0000256" key="5">
    <source>
        <dbReference type="ARBA" id="ARBA00022553"/>
    </source>
</evidence>
<dbReference type="EMBL" id="AAMT01000005">
    <property type="protein sequence ID" value="EAQ13393.1"/>
    <property type="molecule type" value="Genomic_DNA"/>
</dbReference>
<dbReference type="SUPFAM" id="SSF81653">
    <property type="entry name" value="Calcium ATPase, transduction domain A"/>
    <property type="match status" value="1"/>
</dbReference>
<dbReference type="InterPro" id="IPR023298">
    <property type="entry name" value="ATPase_P-typ_TM_dom_sf"/>
</dbReference>
<dbReference type="PROSITE" id="PS01047">
    <property type="entry name" value="HMA_1"/>
    <property type="match status" value="1"/>
</dbReference>
<dbReference type="InterPro" id="IPR001757">
    <property type="entry name" value="P_typ_ATPase"/>
</dbReference>
<dbReference type="InterPro" id="IPR036163">
    <property type="entry name" value="HMA_dom_sf"/>
</dbReference>
<dbReference type="Gene3D" id="3.40.1110.10">
    <property type="entry name" value="Calcium-transporting ATPase, cytoplasmic domain N"/>
    <property type="match status" value="1"/>
</dbReference>
<name>A3VEQ5_9RHOB</name>
<dbReference type="HOGENOM" id="CLU_001771_0_3_5"/>
<feature type="transmembrane region" description="Helical" evidence="15">
    <location>
        <begin position="182"/>
        <end position="204"/>
    </location>
</feature>
<comment type="caution">
    <text evidence="17">The sequence shown here is derived from an EMBL/GenBank/DDBJ whole genome shotgun (WGS) entry which is preliminary data.</text>
</comment>
<dbReference type="PROSITE" id="PS50846">
    <property type="entry name" value="HMA_2"/>
    <property type="match status" value="1"/>
</dbReference>
<dbReference type="AlphaFoldDB" id="A3VEQ5"/>
<evidence type="ECO:0000313" key="17">
    <source>
        <dbReference type="EMBL" id="EAQ13393.1"/>
    </source>
</evidence>
<evidence type="ECO:0000256" key="8">
    <source>
        <dbReference type="ARBA" id="ARBA00022741"/>
    </source>
</evidence>
<accession>A3VEQ5</accession>
<evidence type="ECO:0000256" key="14">
    <source>
        <dbReference type="ARBA" id="ARBA00023136"/>
    </source>
</evidence>
<keyword evidence="8 15" id="KW-0547">Nucleotide-binding</keyword>
<dbReference type="InterPro" id="IPR006121">
    <property type="entry name" value="HMA_dom"/>
</dbReference>
<feature type="transmembrane region" description="Helical" evidence="15">
    <location>
        <begin position="121"/>
        <end position="143"/>
    </location>
</feature>